<accession>A0A2I2Z3I2</accession>
<evidence type="ECO:0000313" key="3">
    <source>
        <dbReference type="Proteomes" id="UP000001519"/>
    </source>
</evidence>
<evidence type="ECO:0000256" key="1">
    <source>
        <dbReference type="SAM" id="MobiDB-lite"/>
    </source>
</evidence>
<dbReference type="EMBL" id="CABD030013624">
    <property type="status" value="NOT_ANNOTATED_CDS"/>
    <property type="molecule type" value="Genomic_DNA"/>
</dbReference>
<dbReference type="GeneTree" id="ENSGT00390000009189"/>
<sequence>MSIYFPIHCPDYLRSAEMTEVMMNTQPMEEIGLSPRKDGLSYQDCEEP</sequence>
<reference evidence="2" key="3">
    <citation type="submission" date="2025-08" db="UniProtKB">
        <authorList>
            <consortium name="Ensembl"/>
        </authorList>
    </citation>
    <scope>IDENTIFICATION</scope>
</reference>
<feature type="region of interest" description="Disordered" evidence="1">
    <location>
        <begin position="27"/>
        <end position="48"/>
    </location>
</feature>
<dbReference type="EMBL" id="CABD030013625">
    <property type="status" value="NOT_ANNOTATED_CDS"/>
    <property type="molecule type" value="Genomic_DNA"/>
</dbReference>
<dbReference type="Proteomes" id="UP000001519">
    <property type="component" value="Chromosome 2A"/>
</dbReference>
<reference evidence="2 3" key="2">
    <citation type="journal article" date="2012" name="Nature">
        <title>Insights into hominid evolution from the gorilla genome sequence.</title>
        <authorList>
            <person name="Scally A."/>
            <person name="Dutheil J.Y."/>
            <person name="Hillier L.W."/>
            <person name="Jordan G.E."/>
            <person name="Goodhead I."/>
            <person name="Herrero J."/>
            <person name="Hobolth A."/>
            <person name="Lappalainen T."/>
            <person name="Mailund T."/>
            <person name="Marques-Bonet T."/>
            <person name="McCarthy S."/>
            <person name="Montgomery S.H."/>
            <person name="Schwalie P.C."/>
            <person name="Tang Y.A."/>
            <person name="Ward M.C."/>
            <person name="Xue Y."/>
            <person name="Yngvadottir B."/>
            <person name="Alkan C."/>
            <person name="Andersen L.N."/>
            <person name="Ayub Q."/>
            <person name="Ball E.V."/>
            <person name="Beal K."/>
            <person name="Bradley B.J."/>
            <person name="Chen Y."/>
            <person name="Clee C.M."/>
            <person name="Fitzgerald S."/>
            <person name="Graves T.A."/>
            <person name="Gu Y."/>
            <person name="Heath P."/>
            <person name="Heger A."/>
            <person name="Karakoc E."/>
            <person name="Kolb-Kokocinski A."/>
            <person name="Laird G.K."/>
            <person name="Lunter G."/>
            <person name="Meader S."/>
            <person name="Mort M."/>
            <person name="Mullikin J.C."/>
            <person name="Munch K."/>
            <person name="O'Connor T.D."/>
            <person name="Phillips A.D."/>
            <person name="Prado-Martinez J."/>
            <person name="Rogers A.S."/>
            <person name="Sajjadian S."/>
            <person name="Schmidt D."/>
            <person name="Shaw K."/>
            <person name="Simpson J.T."/>
            <person name="Stenson P.D."/>
            <person name="Turner D.J."/>
            <person name="Vigilant L."/>
            <person name="Vilella A.J."/>
            <person name="Whitener W."/>
            <person name="Zhu B."/>
            <person name="Cooper D.N."/>
            <person name="de Jong P."/>
            <person name="Dermitzakis E.T."/>
            <person name="Eichler E.E."/>
            <person name="Flicek P."/>
            <person name="Goldman N."/>
            <person name="Mundy N.I."/>
            <person name="Ning Z."/>
            <person name="Odom D.T."/>
            <person name="Ponting C.P."/>
            <person name="Quail M.A."/>
            <person name="Ryder O.A."/>
            <person name="Searle S.M."/>
            <person name="Warren W.C."/>
            <person name="Wilson R.K."/>
            <person name="Schierup M.H."/>
            <person name="Rogers J."/>
            <person name="Tyler-Smith C."/>
            <person name="Durbin R."/>
        </authorList>
    </citation>
    <scope>NUCLEOTIDE SEQUENCE [LARGE SCALE GENOMIC DNA]</scope>
</reference>
<reference evidence="3" key="1">
    <citation type="submission" date="2011-05" db="EMBL/GenBank/DDBJ databases">
        <title>Insights into the evolution of the great apes provided by the gorilla genome.</title>
        <authorList>
            <person name="Scally A."/>
        </authorList>
    </citation>
    <scope>NUCLEOTIDE SEQUENCE [LARGE SCALE GENOMIC DNA]</scope>
</reference>
<dbReference type="EMBL" id="CABD030013623">
    <property type="status" value="NOT_ANNOTATED_CDS"/>
    <property type="molecule type" value="Genomic_DNA"/>
</dbReference>
<dbReference type="Ensembl" id="ENSGGOT00000046531.1">
    <property type="protein sequence ID" value="ENSGGOP00000041646.1"/>
    <property type="gene ID" value="ENSGGOG00000001468.3"/>
</dbReference>
<protein>
    <submittedName>
        <fullName evidence="2">LBH regulator of WNT signaling pathway</fullName>
    </submittedName>
</protein>
<keyword evidence="3" id="KW-1185">Reference proteome</keyword>
<gene>
    <name evidence="2" type="primary">LBH</name>
</gene>
<evidence type="ECO:0000313" key="2">
    <source>
        <dbReference type="Ensembl" id="ENSGGOP00000041646.1"/>
    </source>
</evidence>
<reference evidence="2" key="4">
    <citation type="submission" date="2025-09" db="UniProtKB">
        <authorList>
            <consortium name="Ensembl"/>
        </authorList>
    </citation>
    <scope>IDENTIFICATION</scope>
</reference>
<organism evidence="2 3">
    <name type="scientific">Gorilla gorilla gorilla</name>
    <name type="common">Western lowland gorilla</name>
    <dbReference type="NCBI Taxonomy" id="9595"/>
    <lineage>
        <taxon>Eukaryota</taxon>
        <taxon>Metazoa</taxon>
        <taxon>Chordata</taxon>
        <taxon>Craniata</taxon>
        <taxon>Vertebrata</taxon>
        <taxon>Euteleostomi</taxon>
        <taxon>Mammalia</taxon>
        <taxon>Eutheria</taxon>
        <taxon>Euarchontoglires</taxon>
        <taxon>Primates</taxon>
        <taxon>Haplorrhini</taxon>
        <taxon>Catarrhini</taxon>
        <taxon>Hominidae</taxon>
        <taxon>Gorilla</taxon>
    </lineage>
</organism>
<proteinExistence type="predicted"/>
<dbReference type="Bgee" id="ENSGGOG00000001468">
    <property type="expression patterns" value="Expressed in heart and 5 other cell types or tissues"/>
</dbReference>
<name>A0A2I2Z3I2_GORGO</name>
<dbReference type="AlphaFoldDB" id="A0A2I2Z3I2"/>